<dbReference type="AlphaFoldDB" id="A0A920BNY2"/>
<protein>
    <submittedName>
        <fullName evidence="1">Uncharacterized protein</fullName>
    </submittedName>
</protein>
<dbReference type="RefSeq" id="WP_246607946.1">
    <property type="nucleotide sequence ID" value="NZ_BOQN01000102.1"/>
</dbReference>
<comment type="caution">
    <text evidence="1">The sequence shown here is derived from an EMBL/GenBank/DDBJ whole genome shotgun (WGS) entry which is preliminary data.</text>
</comment>
<evidence type="ECO:0000313" key="2">
    <source>
        <dbReference type="Proteomes" id="UP000677082"/>
    </source>
</evidence>
<gene>
    <name evidence="1" type="ORF">Ato02nite_077620</name>
</gene>
<reference evidence="1 2" key="1">
    <citation type="submission" date="2021-03" db="EMBL/GenBank/DDBJ databases">
        <title>Whole genome shotgun sequence of Actinoplanes toevensis NBRC 105298.</title>
        <authorList>
            <person name="Komaki H."/>
            <person name="Tamura T."/>
        </authorList>
    </citation>
    <scope>NUCLEOTIDE SEQUENCE [LARGE SCALE GENOMIC DNA]</scope>
    <source>
        <strain evidence="1 2">NBRC 105298</strain>
    </source>
</reference>
<name>A0A920BNY2_9ACTN</name>
<sequence>MTSEVPLFERDPAAWREHLAEGNRTQARKRVSADVLLRDDHARLR</sequence>
<keyword evidence="2" id="KW-1185">Reference proteome</keyword>
<evidence type="ECO:0000313" key="1">
    <source>
        <dbReference type="EMBL" id="GIM95969.1"/>
    </source>
</evidence>
<accession>A0A920BNY2</accession>
<proteinExistence type="predicted"/>
<dbReference type="Proteomes" id="UP000677082">
    <property type="component" value="Unassembled WGS sequence"/>
</dbReference>
<dbReference type="EMBL" id="BOQN01000102">
    <property type="protein sequence ID" value="GIM95969.1"/>
    <property type="molecule type" value="Genomic_DNA"/>
</dbReference>
<organism evidence="1 2">
    <name type="scientific">Paractinoplanes toevensis</name>
    <dbReference type="NCBI Taxonomy" id="571911"/>
    <lineage>
        <taxon>Bacteria</taxon>
        <taxon>Bacillati</taxon>
        <taxon>Actinomycetota</taxon>
        <taxon>Actinomycetes</taxon>
        <taxon>Micromonosporales</taxon>
        <taxon>Micromonosporaceae</taxon>
        <taxon>Paractinoplanes</taxon>
    </lineage>
</organism>